<dbReference type="EMBL" id="JJNZ01000019">
    <property type="protein sequence ID" value="KDC52021.1"/>
    <property type="molecule type" value="Genomic_DNA"/>
</dbReference>
<dbReference type="AlphaFoldDB" id="A0A063KU62"/>
<dbReference type="Proteomes" id="UP000324162">
    <property type="component" value="Unassembled WGS sequence"/>
</dbReference>
<protein>
    <recommendedName>
        <fullName evidence="15">Lipoprotein</fullName>
    </recommendedName>
</protein>
<feature type="region of interest" description="Disordered" evidence="7">
    <location>
        <begin position="28"/>
        <end position="64"/>
    </location>
</feature>
<keyword evidence="2 8" id="KW-0732">Signal</keyword>
<comment type="subcellular location">
    <subcellularLocation>
        <location evidence="1">Cell outer membrane</location>
        <topology evidence="1">Lipid-anchor</topology>
    </subcellularLocation>
</comment>
<evidence type="ECO:0000256" key="4">
    <source>
        <dbReference type="ARBA" id="ARBA00023139"/>
    </source>
</evidence>
<dbReference type="RefSeq" id="WP_007377334.1">
    <property type="nucleotide sequence ID" value="NZ_JBBMQV010000007.1"/>
</dbReference>
<evidence type="ECO:0000256" key="2">
    <source>
        <dbReference type="ARBA" id="ARBA00022729"/>
    </source>
</evidence>
<keyword evidence="3" id="KW-0472">Membrane</keyword>
<name>A0A063KU62_9GAMM</name>
<evidence type="ECO:0000313" key="9">
    <source>
        <dbReference type="EMBL" id="KAA1160832.1"/>
    </source>
</evidence>
<reference evidence="11 12" key="1">
    <citation type="submission" date="2014-04" db="EMBL/GenBank/DDBJ databases">
        <title>Pseudoalteromonas galatheae sp. nov., isolated from a deep-sea polychaete near Canal Concepcion, Chile.</title>
        <authorList>
            <person name="Machado H.R."/>
            <person name="Gram L."/>
            <person name="Vynne N.G."/>
        </authorList>
    </citation>
    <scope>NUCLEOTIDE SEQUENCE [LARGE SCALE GENOMIC DNA]</scope>
    <source>
        <strain evidence="11 12">KMM216</strain>
    </source>
</reference>
<evidence type="ECO:0000256" key="1">
    <source>
        <dbReference type="ARBA" id="ARBA00004459"/>
    </source>
</evidence>
<evidence type="ECO:0000256" key="6">
    <source>
        <dbReference type="ARBA" id="ARBA00023288"/>
    </source>
</evidence>
<keyword evidence="4" id="KW-0564">Palmitate</keyword>
<dbReference type="NCBIfam" id="NF047847">
    <property type="entry name" value="SS_mature_LptM"/>
    <property type="match status" value="1"/>
</dbReference>
<feature type="chain" id="PRO_5044538645" description="Lipoprotein" evidence="8">
    <location>
        <begin position="24"/>
        <end position="64"/>
    </location>
</feature>
<keyword evidence="6" id="KW-0449">Lipoprotein</keyword>
<dbReference type="Proteomes" id="UP000027154">
    <property type="component" value="Unassembled WGS sequence"/>
</dbReference>
<evidence type="ECO:0000313" key="14">
    <source>
        <dbReference type="Proteomes" id="UP000324162"/>
    </source>
</evidence>
<reference evidence="13 14" key="2">
    <citation type="submission" date="2019-01" db="EMBL/GenBank/DDBJ databases">
        <title>Genome sequences of marine Pseudoalteromonas species.</title>
        <authorList>
            <person name="Boraston A.B."/>
            <person name="Hehemann J.-H."/>
            <person name="Vickers C.J."/>
            <person name="Salama-Alber O."/>
            <person name="Abe K."/>
            <person name="Hettle A.J."/>
        </authorList>
    </citation>
    <scope>NUCLEOTIDE SEQUENCE [LARGE SCALE GENOMIC DNA]</scope>
    <source>
        <strain evidence="10 14">PS42</strain>
        <strain evidence="9 13">PS47</strain>
    </source>
</reference>
<evidence type="ECO:0000313" key="10">
    <source>
        <dbReference type="EMBL" id="KAA1162708.1"/>
    </source>
</evidence>
<feature type="compositionally biased region" description="Low complexity" evidence="7">
    <location>
        <begin position="34"/>
        <end position="64"/>
    </location>
</feature>
<organism evidence="10 14">
    <name type="scientific">Pseudoalteromonas fuliginea</name>
    <dbReference type="NCBI Taxonomy" id="1872678"/>
    <lineage>
        <taxon>Bacteria</taxon>
        <taxon>Pseudomonadati</taxon>
        <taxon>Pseudomonadota</taxon>
        <taxon>Gammaproteobacteria</taxon>
        <taxon>Alteromonadales</taxon>
        <taxon>Pseudoalteromonadaceae</taxon>
        <taxon>Pseudoalteromonas</taxon>
    </lineage>
</organism>
<evidence type="ECO:0000256" key="3">
    <source>
        <dbReference type="ARBA" id="ARBA00023136"/>
    </source>
</evidence>
<comment type="caution">
    <text evidence="10">The sequence shown here is derived from an EMBL/GenBank/DDBJ whole genome shotgun (WGS) entry which is preliminary data.</text>
</comment>
<evidence type="ECO:0000256" key="8">
    <source>
        <dbReference type="SAM" id="SignalP"/>
    </source>
</evidence>
<evidence type="ECO:0000256" key="7">
    <source>
        <dbReference type="SAM" id="MobiDB-lite"/>
    </source>
</evidence>
<keyword evidence="5" id="KW-0998">Cell outer membrane</keyword>
<evidence type="ECO:0000313" key="12">
    <source>
        <dbReference type="Proteomes" id="UP000027154"/>
    </source>
</evidence>
<sequence>MKATHTLQLKRLLISTVLLSALAGCGQSGPLYLPEPQTEQNQPQNTAQPATTAEQAKAQQSQEQ</sequence>
<gene>
    <name evidence="11" type="ORF">DC53_06460</name>
    <name evidence="10" type="ORF">EU508_05055</name>
    <name evidence="9" type="ORF">EU509_05750</name>
</gene>
<proteinExistence type="predicted"/>
<dbReference type="PROSITE" id="PS51257">
    <property type="entry name" value="PROKAR_LIPOPROTEIN"/>
    <property type="match status" value="1"/>
</dbReference>
<dbReference type="Pfam" id="PF13627">
    <property type="entry name" value="LptM_cons"/>
    <property type="match status" value="1"/>
</dbReference>
<evidence type="ECO:0008006" key="15">
    <source>
        <dbReference type="Google" id="ProtNLM"/>
    </source>
</evidence>
<accession>A0A063KU62</accession>
<evidence type="ECO:0000313" key="13">
    <source>
        <dbReference type="Proteomes" id="UP000322915"/>
    </source>
</evidence>
<dbReference type="Proteomes" id="UP000322915">
    <property type="component" value="Unassembled WGS sequence"/>
</dbReference>
<evidence type="ECO:0000313" key="11">
    <source>
        <dbReference type="EMBL" id="KDC52021.1"/>
    </source>
</evidence>
<dbReference type="OrthoDB" id="6371029at2"/>
<dbReference type="GO" id="GO:0009279">
    <property type="term" value="C:cell outer membrane"/>
    <property type="evidence" value="ECO:0007669"/>
    <property type="project" value="UniProtKB-SubCell"/>
</dbReference>
<evidence type="ECO:0000256" key="5">
    <source>
        <dbReference type="ARBA" id="ARBA00023237"/>
    </source>
</evidence>
<feature type="signal peptide" evidence="8">
    <location>
        <begin position="1"/>
        <end position="23"/>
    </location>
</feature>
<dbReference type="EMBL" id="SEUK01000043">
    <property type="protein sequence ID" value="KAA1162708.1"/>
    <property type="molecule type" value="Genomic_DNA"/>
</dbReference>
<dbReference type="EMBL" id="SEUJ01000060">
    <property type="protein sequence ID" value="KAA1160832.1"/>
    <property type="molecule type" value="Genomic_DNA"/>
</dbReference>
<dbReference type="InterPro" id="IPR032831">
    <property type="entry name" value="LptM_cons"/>
</dbReference>
<keyword evidence="13" id="KW-1185">Reference proteome</keyword>